<keyword evidence="4" id="KW-0949">S-adenosyl-L-methionine</keyword>
<dbReference type="Pfam" id="PF12796">
    <property type="entry name" value="Ank_2"/>
    <property type="match status" value="3"/>
</dbReference>
<dbReference type="Gene3D" id="2.170.270.10">
    <property type="entry name" value="SET domain"/>
    <property type="match status" value="1"/>
</dbReference>
<dbReference type="Gene3D" id="3.10.100.10">
    <property type="entry name" value="Mannose-Binding Protein A, subunit A"/>
    <property type="match status" value="1"/>
</dbReference>
<evidence type="ECO:0000256" key="3">
    <source>
        <dbReference type="ARBA" id="ARBA00022679"/>
    </source>
</evidence>
<keyword evidence="12" id="KW-1185">Reference proteome</keyword>
<dbReference type="InterPro" id="IPR001496">
    <property type="entry name" value="SOCS_box"/>
</dbReference>
<dbReference type="SUPFAM" id="SSF56436">
    <property type="entry name" value="C-type lectin-like"/>
    <property type="match status" value="1"/>
</dbReference>
<evidence type="ECO:0000256" key="2">
    <source>
        <dbReference type="ARBA" id="ARBA00022603"/>
    </source>
</evidence>
<dbReference type="InterPro" id="IPR052391">
    <property type="entry name" value="E3_Ligase-Neurotoxin"/>
</dbReference>
<evidence type="ECO:0000256" key="7">
    <source>
        <dbReference type="SAM" id="MobiDB-lite"/>
    </source>
</evidence>
<dbReference type="GO" id="GO:0005634">
    <property type="term" value="C:nucleus"/>
    <property type="evidence" value="ECO:0007669"/>
    <property type="project" value="UniProtKB-SubCell"/>
</dbReference>
<evidence type="ECO:0000256" key="1">
    <source>
        <dbReference type="ARBA" id="ARBA00004123"/>
    </source>
</evidence>
<evidence type="ECO:0000259" key="9">
    <source>
        <dbReference type="PROSITE" id="PS50225"/>
    </source>
</evidence>
<feature type="region of interest" description="Disordered" evidence="7">
    <location>
        <begin position="862"/>
        <end position="881"/>
    </location>
</feature>
<dbReference type="InterPro" id="IPR001214">
    <property type="entry name" value="SET_dom"/>
</dbReference>
<dbReference type="EnsemblMetazoa" id="G25604.1">
    <property type="protein sequence ID" value="G25604.1:cds"/>
    <property type="gene ID" value="G25604"/>
</dbReference>
<evidence type="ECO:0000259" key="10">
    <source>
        <dbReference type="PROSITE" id="PS50280"/>
    </source>
</evidence>
<proteinExistence type="predicted"/>
<dbReference type="InterPro" id="IPR046341">
    <property type="entry name" value="SET_dom_sf"/>
</dbReference>
<evidence type="ECO:0000256" key="6">
    <source>
        <dbReference type="PROSITE-ProRule" id="PRU00023"/>
    </source>
</evidence>
<accession>A0A8W8KYI3</accession>
<evidence type="ECO:0008006" key="13">
    <source>
        <dbReference type="Google" id="ProtNLM"/>
    </source>
</evidence>
<dbReference type="AlphaFoldDB" id="A0A8W8KYI3"/>
<dbReference type="InterPro" id="IPR036770">
    <property type="entry name" value="Ankyrin_rpt-contain_sf"/>
</dbReference>
<keyword evidence="2" id="KW-0489">Methyltransferase</keyword>
<dbReference type="PROSITE" id="PS50297">
    <property type="entry name" value="ANK_REP_REGION"/>
    <property type="match status" value="1"/>
</dbReference>
<dbReference type="Proteomes" id="UP000005408">
    <property type="component" value="Unassembled WGS sequence"/>
</dbReference>
<keyword evidence="8" id="KW-0732">Signal</keyword>
<dbReference type="Pfam" id="PF07525">
    <property type="entry name" value="SOCS_box"/>
    <property type="match status" value="1"/>
</dbReference>
<feature type="compositionally biased region" description="Polar residues" evidence="7">
    <location>
        <begin position="864"/>
        <end position="881"/>
    </location>
</feature>
<evidence type="ECO:0000313" key="12">
    <source>
        <dbReference type="Proteomes" id="UP000005408"/>
    </source>
</evidence>
<dbReference type="GO" id="GO:0032259">
    <property type="term" value="P:methylation"/>
    <property type="evidence" value="ECO:0007669"/>
    <property type="project" value="UniProtKB-KW"/>
</dbReference>
<comment type="subcellular location">
    <subcellularLocation>
        <location evidence="1">Nucleus</location>
    </subcellularLocation>
</comment>
<dbReference type="SUPFAM" id="SSF158235">
    <property type="entry name" value="SOCS box-like"/>
    <property type="match status" value="1"/>
</dbReference>
<dbReference type="GO" id="GO:0035556">
    <property type="term" value="P:intracellular signal transduction"/>
    <property type="evidence" value="ECO:0007669"/>
    <property type="project" value="InterPro"/>
</dbReference>
<dbReference type="InterPro" id="IPR002110">
    <property type="entry name" value="Ankyrin_rpt"/>
</dbReference>
<keyword evidence="5" id="KW-0539">Nucleus</keyword>
<feature type="repeat" description="ANK" evidence="6">
    <location>
        <begin position="675"/>
        <end position="709"/>
    </location>
</feature>
<dbReference type="CDD" id="cd19193">
    <property type="entry name" value="PR-SET_PRDM7_9"/>
    <property type="match status" value="1"/>
</dbReference>
<evidence type="ECO:0000256" key="5">
    <source>
        <dbReference type="ARBA" id="ARBA00023242"/>
    </source>
</evidence>
<dbReference type="GO" id="GO:0042054">
    <property type="term" value="F:histone methyltransferase activity"/>
    <property type="evidence" value="ECO:0007669"/>
    <property type="project" value="InterPro"/>
</dbReference>
<dbReference type="SUPFAM" id="SSF82199">
    <property type="entry name" value="SET domain"/>
    <property type="match status" value="1"/>
</dbReference>
<evidence type="ECO:0000313" key="11">
    <source>
        <dbReference type="EnsemblMetazoa" id="G25604.1:cds"/>
    </source>
</evidence>
<evidence type="ECO:0000256" key="8">
    <source>
        <dbReference type="SAM" id="SignalP"/>
    </source>
</evidence>
<dbReference type="InterPro" id="IPR016186">
    <property type="entry name" value="C-type_lectin-like/link_sf"/>
</dbReference>
<reference evidence="11" key="1">
    <citation type="submission" date="2022-08" db="UniProtKB">
        <authorList>
            <consortium name="EnsemblMetazoa"/>
        </authorList>
    </citation>
    <scope>IDENTIFICATION</scope>
    <source>
        <strain evidence="11">05x7-T-G4-1.051#20</strain>
    </source>
</reference>
<dbReference type="PANTHER" id="PTHR24133:SF40">
    <property type="entry name" value="ANKYRIN REPEAT DOMAIN 44"/>
    <property type="match status" value="1"/>
</dbReference>
<sequence>MKTLNCILFYFLIIKIIEGRRCKKGFDNIGNWCFSFHPNGASFVKSSEICGEIGGEMVVLDSPEKEAMLTDYIEAKGFTYKTTVPNREDLLKSHHRLKVADKHAERYCDFYKKFRWIKSTKELYIPNAEIPVDFDELQRANLTTPPGFSVKLSSIPGAGLGAWTSTHLPINNVLGVYDGEEFIDDGEYMYGWMLDNVDGELATHFVDAGSPAKGNWLRYVNCARNEQEENINVVFCEDLVFYITSKDIAPNTELLMWYGTWYGNLLGIKRVHPDDDLDLDDVIYIRVSSLRKTRDGDYCFHDNTTVTYTNWIPKRFNKTREREYWQHVYDPFGLLLAYYDGKWKWVFEKDYSYFTGYKNRYALNTQSNLGSLSLFECKRRFTKTGLLCHVTFTKHVKIARLSHSSGNFGKLIGLCILAYGDIPVPMDLFGGTWRDSAQKQENQLDLGEELLEAIWCNNPAEVSKLIDDGADLNKIGIIFQDEPTSPLSLACKMGHVDVVKILIQKKVDLNMSGHDGKTAFHYTCEGDERRDEKKEDLLEILKLLIKNGANMEAMNNMGCTPLFSACEVDDVDMVKLLVQSSCKVNVQSMNGDSPMKVACRNAKFWTYWHSREMSVNSAQSDPNYFPPVQITKILLHASADITEATLLPTAVQFGDLTLVKELIDLGMDINMLDDNMCTPLGSACSCVNVKTEVVKLLLDHGADVNRGGGWKKQKPIIFAYVHNSVNKIKLLLSFGATLTREEMTNLVSLSFSKSILENPEVITPWSKELMSWNLLLDAGFTPIDNDPVLANKIDQLRLCSSFDKINPWVWDMIFPMRSLKSLCRIVIRNSLRNFVKDVAIELLPLPTEIKRYLQLTEFSLPEKASSSESFGSRSPTKSPNL</sequence>
<dbReference type="Gene3D" id="1.10.750.20">
    <property type="entry name" value="SOCS box"/>
    <property type="match status" value="1"/>
</dbReference>
<protein>
    <recommendedName>
        <fullName evidence="13">Histone-lysine N-methyltransferase PRDM9</fullName>
    </recommendedName>
</protein>
<feature type="domain" description="SOCS box" evidence="9">
    <location>
        <begin position="817"/>
        <end position="859"/>
    </location>
</feature>
<name>A0A8W8KYI3_MAGGI</name>
<organism evidence="11 12">
    <name type="scientific">Magallana gigas</name>
    <name type="common">Pacific oyster</name>
    <name type="synonym">Crassostrea gigas</name>
    <dbReference type="NCBI Taxonomy" id="29159"/>
    <lineage>
        <taxon>Eukaryota</taxon>
        <taxon>Metazoa</taxon>
        <taxon>Spiralia</taxon>
        <taxon>Lophotrochozoa</taxon>
        <taxon>Mollusca</taxon>
        <taxon>Bivalvia</taxon>
        <taxon>Autobranchia</taxon>
        <taxon>Pteriomorphia</taxon>
        <taxon>Ostreida</taxon>
        <taxon>Ostreoidea</taxon>
        <taxon>Ostreidae</taxon>
        <taxon>Magallana</taxon>
    </lineage>
</organism>
<dbReference type="PROSITE" id="PS50225">
    <property type="entry name" value="SOCS"/>
    <property type="match status" value="1"/>
</dbReference>
<dbReference type="SMART" id="SM00317">
    <property type="entry name" value="SET"/>
    <property type="match status" value="1"/>
</dbReference>
<dbReference type="InterPro" id="IPR036036">
    <property type="entry name" value="SOCS_box-like_dom_sf"/>
</dbReference>
<dbReference type="PROSITE" id="PS50280">
    <property type="entry name" value="SET"/>
    <property type="match status" value="1"/>
</dbReference>
<dbReference type="SMART" id="SM00248">
    <property type="entry name" value="ANK"/>
    <property type="match status" value="7"/>
</dbReference>
<keyword evidence="6" id="KW-0040">ANK repeat</keyword>
<dbReference type="Gene3D" id="1.25.40.20">
    <property type="entry name" value="Ankyrin repeat-containing domain"/>
    <property type="match status" value="2"/>
</dbReference>
<dbReference type="SMART" id="SM00969">
    <property type="entry name" value="SOCS_box"/>
    <property type="match status" value="1"/>
</dbReference>
<dbReference type="CDD" id="cd03587">
    <property type="entry name" value="SOCS"/>
    <property type="match status" value="1"/>
</dbReference>
<dbReference type="PROSITE" id="PS50088">
    <property type="entry name" value="ANK_REPEAT"/>
    <property type="match status" value="5"/>
</dbReference>
<feature type="signal peptide" evidence="8">
    <location>
        <begin position="1"/>
        <end position="19"/>
    </location>
</feature>
<feature type="domain" description="SET" evidence="10">
    <location>
        <begin position="146"/>
        <end position="259"/>
    </location>
</feature>
<dbReference type="PANTHER" id="PTHR24133">
    <property type="entry name" value="ANKYRIN DOMAIN-CONTAINING"/>
    <property type="match status" value="1"/>
</dbReference>
<keyword evidence="3" id="KW-0808">Transferase</keyword>
<feature type="repeat" description="ANK" evidence="6">
    <location>
        <begin position="642"/>
        <end position="674"/>
    </location>
</feature>
<dbReference type="InterPro" id="IPR016187">
    <property type="entry name" value="CTDL_fold"/>
</dbReference>
<dbReference type="InterPro" id="IPR044417">
    <property type="entry name" value="PRDM7_9_PR-SET"/>
</dbReference>
<feature type="repeat" description="ANK" evidence="6">
    <location>
        <begin position="557"/>
        <end position="589"/>
    </location>
</feature>
<feature type="repeat" description="ANK" evidence="6">
    <location>
        <begin position="515"/>
        <end position="556"/>
    </location>
</feature>
<dbReference type="Pfam" id="PF21549">
    <property type="entry name" value="PRDM2_PR"/>
    <property type="match status" value="1"/>
</dbReference>
<feature type="chain" id="PRO_5036446060" description="Histone-lysine N-methyltransferase PRDM9" evidence="8">
    <location>
        <begin position="20"/>
        <end position="881"/>
    </location>
</feature>
<feature type="repeat" description="ANK" evidence="6">
    <location>
        <begin position="482"/>
        <end position="514"/>
    </location>
</feature>
<evidence type="ECO:0000256" key="4">
    <source>
        <dbReference type="ARBA" id="ARBA00022691"/>
    </source>
</evidence>
<dbReference type="SUPFAM" id="SSF48403">
    <property type="entry name" value="Ankyrin repeat"/>
    <property type="match status" value="1"/>
</dbReference>